<accession>A0A9P8VA93</accession>
<evidence type="ECO:0000256" key="1">
    <source>
        <dbReference type="SAM" id="Phobius"/>
    </source>
</evidence>
<gene>
    <name evidence="2" type="ORF">F5X68DRAFT_16116</name>
</gene>
<keyword evidence="3" id="KW-1185">Reference proteome</keyword>
<feature type="transmembrane region" description="Helical" evidence="1">
    <location>
        <begin position="142"/>
        <end position="161"/>
    </location>
</feature>
<feature type="transmembrane region" description="Helical" evidence="1">
    <location>
        <begin position="197"/>
        <end position="221"/>
    </location>
</feature>
<feature type="transmembrane region" description="Helical" evidence="1">
    <location>
        <begin position="78"/>
        <end position="104"/>
    </location>
</feature>
<dbReference type="Proteomes" id="UP000770015">
    <property type="component" value="Unassembled WGS sequence"/>
</dbReference>
<dbReference type="OrthoDB" id="5279542at2759"/>
<reference evidence="2" key="1">
    <citation type="journal article" date="2021" name="Nat. Commun.">
        <title>Genetic determinants of endophytism in the Arabidopsis root mycobiome.</title>
        <authorList>
            <person name="Mesny F."/>
            <person name="Miyauchi S."/>
            <person name="Thiergart T."/>
            <person name="Pickel B."/>
            <person name="Atanasova L."/>
            <person name="Karlsson M."/>
            <person name="Huettel B."/>
            <person name="Barry K.W."/>
            <person name="Haridas S."/>
            <person name="Chen C."/>
            <person name="Bauer D."/>
            <person name="Andreopoulos W."/>
            <person name="Pangilinan J."/>
            <person name="LaButti K."/>
            <person name="Riley R."/>
            <person name="Lipzen A."/>
            <person name="Clum A."/>
            <person name="Drula E."/>
            <person name="Henrissat B."/>
            <person name="Kohler A."/>
            <person name="Grigoriev I.V."/>
            <person name="Martin F.M."/>
            <person name="Hacquard S."/>
        </authorList>
    </citation>
    <scope>NUCLEOTIDE SEQUENCE</scope>
    <source>
        <strain evidence="2">MPI-SDFR-AT-0117</strain>
    </source>
</reference>
<keyword evidence="1" id="KW-0472">Membrane</keyword>
<keyword evidence="1" id="KW-1133">Transmembrane helix</keyword>
<dbReference type="EMBL" id="JAGSXJ010000013">
    <property type="protein sequence ID" value="KAH6686463.1"/>
    <property type="molecule type" value="Genomic_DNA"/>
</dbReference>
<comment type="caution">
    <text evidence="2">The sequence shown here is derived from an EMBL/GenBank/DDBJ whole genome shotgun (WGS) entry which is preliminary data.</text>
</comment>
<organism evidence="2 3">
    <name type="scientific">Plectosphaerella plurivora</name>
    <dbReference type="NCBI Taxonomy" id="936078"/>
    <lineage>
        <taxon>Eukaryota</taxon>
        <taxon>Fungi</taxon>
        <taxon>Dikarya</taxon>
        <taxon>Ascomycota</taxon>
        <taxon>Pezizomycotina</taxon>
        <taxon>Sordariomycetes</taxon>
        <taxon>Hypocreomycetidae</taxon>
        <taxon>Glomerellales</taxon>
        <taxon>Plectosphaerellaceae</taxon>
        <taxon>Plectosphaerella</taxon>
    </lineage>
</organism>
<feature type="transmembrane region" description="Helical" evidence="1">
    <location>
        <begin position="42"/>
        <end position="66"/>
    </location>
</feature>
<protein>
    <submittedName>
        <fullName evidence="2">Uncharacterized protein</fullName>
    </submittedName>
</protein>
<keyword evidence="1" id="KW-0812">Transmembrane</keyword>
<evidence type="ECO:0000313" key="2">
    <source>
        <dbReference type="EMBL" id="KAH6686463.1"/>
    </source>
</evidence>
<proteinExistence type="predicted"/>
<evidence type="ECO:0000313" key="3">
    <source>
        <dbReference type="Proteomes" id="UP000770015"/>
    </source>
</evidence>
<sequence>MADSARLQRRHAALVAEANNADSDLSSRRGDLAMAIPHHRSLYLTTFIMRVVSASISISIISIIASYERSFTQAYYVIYYWAFGSPTAGLALLWSLIDITVLLIKDRGLILRQSDRRQKRRRRAPGSAFCWGKPGVHLCAHLLIWAVSLALGVVLWINWFFALEVDRYPYSVVEWDAATDTWITVMDTTVPTNDASLLWIVPLLQIILTFIHFILFVLACVATDDRIRGYSDIVFVPKDNGTGDIVTALPSALWSLFTPLRLPSAVSVNQYVRFVPVEDGTVRVARQSGQREP</sequence>
<name>A0A9P8VA93_9PEZI</name>
<dbReference type="AlphaFoldDB" id="A0A9P8VA93"/>